<dbReference type="InterPro" id="IPR000719">
    <property type="entry name" value="Prot_kinase_dom"/>
</dbReference>
<dbReference type="Pfam" id="PF00139">
    <property type="entry name" value="Lectin_legB"/>
    <property type="match status" value="2"/>
</dbReference>
<keyword evidence="16" id="KW-0325">Glycoprotein</keyword>
<evidence type="ECO:0000256" key="7">
    <source>
        <dbReference type="ARBA" id="ARBA00022692"/>
    </source>
</evidence>
<evidence type="ECO:0000256" key="2">
    <source>
        <dbReference type="ARBA" id="ARBA00008536"/>
    </source>
</evidence>
<comment type="subcellular location">
    <subcellularLocation>
        <location evidence="1">Membrane</location>
        <topology evidence="1">Single-pass type I membrane protein</topology>
    </subcellularLocation>
</comment>
<evidence type="ECO:0000256" key="15">
    <source>
        <dbReference type="ARBA" id="ARBA00023170"/>
    </source>
</evidence>
<dbReference type="InterPro" id="IPR017441">
    <property type="entry name" value="Protein_kinase_ATP_BS"/>
</dbReference>
<feature type="region of interest" description="Disordered" evidence="21">
    <location>
        <begin position="587"/>
        <end position="642"/>
    </location>
</feature>
<feature type="region of interest" description="Disordered" evidence="21">
    <location>
        <begin position="849"/>
        <end position="892"/>
    </location>
</feature>
<feature type="region of interest" description="Disordered" evidence="21">
    <location>
        <begin position="445"/>
        <end position="564"/>
    </location>
</feature>
<feature type="transmembrane region" description="Helical" evidence="22">
    <location>
        <begin position="1751"/>
        <end position="1774"/>
    </location>
</feature>
<keyword evidence="10 19" id="KW-0547">Nucleotide-binding</keyword>
<comment type="similarity">
    <text evidence="3">In the C-terminal section; belongs to the protein kinase superfamily. Ser/Thr protein kinase family.</text>
</comment>
<sequence length="2132" mass="241354">MGKKGGFKKRVSKSAKPRNDFVDGEYDDEIDAFHKQRDIVPLDVNDDTDDSSDEDDVQPVFDLKGVDEDEDEEDEDTEEEEEDKGLIAKMVGQNKYLKAKFGAVDDEMADDDNDQDEENKRVTWGSRKNAYMNADNVDFENLSSDDEDLKLEEDEVLRMRAEQTGSITAADAGLEDDSEEEESDRELTMEEISVKGKKGTKSITDKKEKDVEVIKKDINSLSKEEQMDVVYSSAPEIVGLLSELNDAVEELENKINPVMSKLKEEGVPLTGGARYLEVKQILLLAYCQSITFYFLLKSEGQPIRDHPVLARLVDIKALLDKIKELDGELPPGFEESLARMQKVVKEDATSSPVSASEVKITQDTVEPVKISKSKADTKKKGEKRKHQQNDQVDIQSEEMLKLRAALEGKLRSNGVFGSAVSKPDKSQKRQKLANRKLETFDDFVDDADNSTRDVPADKLTKHVSTKRKPKTVSGDDDLPQRDDIGERRRKFELKVLAGAGVKSEEDGKNESEVFGSDDDNDKDDDGDNDMVDSDGESEGEDEFYKQVKQNKQAKRAAKAEIYSREPSSISFEPETVDGKRVVSNAILSNRGLTRHRNKDKKNPRKNYRDKYTDKVKRRKGQVRDIRKPTGSYGGEGSENREEGKATKSKDCCCCLLKLFFICSHHSQLILAAGSREKEWKRKEEEGFWEAKARRSFRALKGLARLQGVVKGYNVKRQTVNAMKYMQQVVRVQSQIQSRRIKTLENQAQVEKDEAKWAAFKAGNENWDDSVLTKEERDARSQRKIDAIIKRERYMAYAYSHKLWKNSPKSAQDVQHSGGLSLWWNWGDRQLPLASPVPNHRQPLRDYMQTPTRLSPSRCFSQSSNQHRFRQDNNFDTSTPTSSRSRFLTPSRYSLGRLRGQDSPFKDDDSFASCPPYPRYMAPTVSAKAKVRPNSNPKERVMGTPSVSSEMVLEKHKTLKPVGNRNQLMNMSCRINLLMVLVIIALINTETSLGRLVMEGSAGFLNGFRTLTNTKKHVYGQAFSEEPLPFKNSTNGNVTSFSLTLLFAIAPENRHRGSHGMAFVISPTRGISGASADQYLGMFNDTNNGKNSNHVIAVELDIHKDDEFGDIDDNHVGINIDGMRSTMSAPAGYYDQKGQFRNLSLISGNLLQLTVLYSKEDKQLNVTLSSPEEAYYPEKPLLSLNQDLSPNILEKMYVGCTASTGSIGALHYVWSIHAYSFLIFPPYPKPESQVKRTVMVTFLTFALFVALVASASSLFFYKRHKMVKEVLEEWEIQCGPHRFAYKELFKATKGFHDRQLLGKGGFGQVFKGTLPGSNAEVAIKRVSHDSRQGMQEFLAEISTIGRLRHPNLVRLQGYCRYKEQLYLVYDFLPNGSLDKFLYQEKLTWDQRFKIIKDVASALCYLHNEWGQVVIHRDIKPANVLIDHQMNARLGDFGLAKLYDQGFDPQTSRVAGTLGRLIESRADTNKVVLVEWTLECWKIGDILEAVNETLRQEHNREQLLILGVLCSHQVAGVRPLVQILNGNLQLPDNLLGIVKAEKVRMWSETSERVVDVLTSQCSVGTLAFTEPFTGRIPGASADQYLGIFNKSNNGNISNHIIAVELDIHKDEEFGDVDDNHVGININGMRSIDSHPAGYYDQDGQFRNLSLISGKLLRVTILYSQDKKQLNVTLSSPEEAYHPDRPLLSLNQDLSLFVLEKMYVGFSASTGMVGAMHYLWSRFFTYDLNVHELDFPIPTFPPYPNPKSQVKRTVMVTFLTILLFIALVASALSIFFYKKHKMVKEVLEEWEIQCGPHRFSYKELFKATKGFSDKQLLGKGGFGQVFKGTLPGSDTEIAVKRISHDSRQGMQEFLAEISTIGRLRHQNLVRLQGYCRYKEQLYLVYDFMPNGSLDKYLYRRGNQEPLTWNQRFKIIKDVAYALCYLHHEWGQVVIHRDIKPANVLIDHHMDARLGDFGLAKLYDQGFVPQTSRVIGTIGYIAPELIRSGRATTGTDVYAFGLFMLEVSCGRRLIEPRAPSNEAVLAEWTLECWESGDILEAASERLHAEQDREQVELVMKLGVLCSHEVATIRPDMSKVIKILNCDVQLPDNLLDIVKAEKIRVWSEIPERAFDGLNTQMSIGTLTLTEPFTSHGR</sequence>
<keyword evidence="7 22" id="KW-0812">Transmembrane</keyword>
<dbReference type="InterPro" id="IPR018972">
    <property type="entry name" value="Sas10_C_dom"/>
</dbReference>
<dbReference type="InterPro" id="IPR025064">
    <property type="entry name" value="DUF4005"/>
</dbReference>
<keyword evidence="6" id="KW-0808">Transferase</keyword>
<dbReference type="Pfam" id="PF13178">
    <property type="entry name" value="DUF4005"/>
    <property type="match status" value="1"/>
</dbReference>
<keyword evidence="9" id="KW-0430">Lectin</keyword>
<feature type="domain" description="Protein kinase" evidence="23">
    <location>
        <begin position="1294"/>
        <end position="1583"/>
    </location>
</feature>
<feature type="domain" description="Protein kinase" evidence="23">
    <location>
        <begin position="1808"/>
        <end position="2066"/>
    </location>
</feature>
<comment type="similarity">
    <text evidence="2">In the N-terminal section; belongs to the leguminous lectin family.</text>
</comment>
<feature type="region of interest" description="Disordered" evidence="21">
    <location>
        <begin position="369"/>
        <end position="395"/>
    </location>
</feature>
<keyword evidence="15" id="KW-0675">Receptor</keyword>
<evidence type="ECO:0000256" key="1">
    <source>
        <dbReference type="ARBA" id="ARBA00004479"/>
    </source>
</evidence>
<keyword evidence="14 22" id="KW-0472">Membrane</keyword>
<evidence type="ECO:0000259" key="23">
    <source>
        <dbReference type="PROSITE" id="PS50011"/>
    </source>
</evidence>
<evidence type="ECO:0000256" key="20">
    <source>
        <dbReference type="SAM" id="Coils"/>
    </source>
</evidence>
<feature type="compositionally biased region" description="Basic and acidic residues" evidence="21">
    <location>
        <begin position="31"/>
        <end position="40"/>
    </location>
</feature>
<evidence type="ECO:0000256" key="5">
    <source>
        <dbReference type="ARBA" id="ARBA00022527"/>
    </source>
</evidence>
<dbReference type="SUPFAM" id="SSF56112">
    <property type="entry name" value="Protein kinase-like (PK-like)"/>
    <property type="match status" value="2"/>
</dbReference>
<feature type="compositionally biased region" description="Acidic residues" evidence="21">
    <location>
        <begin position="44"/>
        <end position="57"/>
    </location>
</feature>
<proteinExistence type="inferred from homology"/>
<feature type="binding site" evidence="19">
    <location>
        <position position="1837"/>
    </location>
    <ligand>
        <name>ATP</name>
        <dbReference type="ChEBI" id="CHEBI:30616"/>
    </ligand>
</feature>
<evidence type="ECO:0000313" key="24">
    <source>
        <dbReference type="EMBL" id="VDC90276.1"/>
    </source>
</evidence>
<dbReference type="PROSITE" id="PS00108">
    <property type="entry name" value="PROTEIN_KINASE_ST"/>
    <property type="match status" value="2"/>
</dbReference>
<evidence type="ECO:0000256" key="13">
    <source>
        <dbReference type="ARBA" id="ARBA00022989"/>
    </source>
</evidence>
<evidence type="ECO:0000256" key="22">
    <source>
        <dbReference type="SAM" id="Phobius"/>
    </source>
</evidence>
<keyword evidence="5" id="KW-0723">Serine/threonine-protein kinase</keyword>
<feature type="region of interest" description="Disordered" evidence="21">
    <location>
        <begin position="161"/>
        <end position="186"/>
    </location>
</feature>
<evidence type="ECO:0000256" key="8">
    <source>
        <dbReference type="ARBA" id="ARBA00022729"/>
    </source>
</evidence>
<dbReference type="InterPro" id="IPR013320">
    <property type="entry name" value="ConA-like_dom_sf"/>
</dbReference>
<dbReference type="Pfam" id="PF04000">
    <property type="entry name" value="Sas10_Utp3"/>
    <property type="match status" value="1"/>
</dbReference>
<feature type="compositionally biased region" description="Basic residues" evidence="21">
    <location>
        <begin position="1"/>
        <end position="16"/>
    </location>
</feature>
<keyword evidence="12 19" id="KW-0067">ATP-binding</keyword>
<feature type="compositionally biased region" description="Basic residues" evidence="21">
    <location>
        <begin position="592"/>
        <end position="605"/>
    </location>
</feature>
<feature type="compositionally biased region" description="Acidic residues" evidence="21">
    <location>
        <begin position="173"/>
        <end position="184"/>
    </location>
</feature>
<feature type="compositionally biased region" description="Polar residues" evidence="21">
    <location>
        <begin position="849"/>
        <end position="891"/>
    </location>
</feature>
<comment type="catalytic activity">
    <reaction evidence="17">
        <text>L-threonyl-[protein] + ATP = O-phospho-L-threonyl-[protein] + ADP + H(+)</text>
        <dbReference type="Rhea" id="RHEA:46608"/>
        <dbReference type="Rhea" id="RHEA-COMP:11060"/>
        <dbReference type="Rhea" id="RHEA-COMP:11605"/>
        <dbReference type="ChEBI" id="CHEBI:15378"/>
        <dbReference type="ChEBI" id="CHEBI:30013"/>
        <dbReference type="ChEBI" id="CHEBI:30616"/>
        <dbReference type="ChEBI" id="CHEBI:61977"/>
        <dbReference type="ChEBI" id="CHEBI:456216"/>
        <dbReference type="EC" id="2.7.11.1"/>
    </reaction>
</comment>
<feature type="region of interest" description="Disordered" evidence="21">
    <location>
        <begin position="1"/>
        <end position="87"/>
    </location>
</feature>
<accession>A0A3P6A963</accession>
<dbReference type="SMART" id="SM00220">
    <property type="entry name" value="S_TKc"/>
    <property type="match status" value="2"/>
</dbReference>
<keyword evidence="11" id="KW-0418">Kinase</keyword>
<feature type="compositionally biased region" description="Basic and acidic residues" evidence="21">
    <location>
        <begin position="449"/>
        <end position="460"/>
    </location>
</feature>
<evidence type="ECO:0000256" key="19">
    <source>
        <dbReference type="PROSITE-ProRule" id="PRU10141"/>
    </source>
</evidence>
<dbReference type="PANTHER" id="PTHR27007">
    <property type="match status" value="1"/>
</dbReference>
<feature type="region of interest" description="Disordered" evidence="21">
    <location>
        <begin position="930"/>
        <end position="949"/>
    </location>
</feature>
<dbReference type="InterPro" id="IPR008271">
    <property type="entry name" value="Ser/Thr_kinase_AS"/>
</dbReference>
<evidence type="ECO:0000256" key="6">
    <source>
        <dbReference type="ARBA" id="ARBA00022679"/>
    </source>
</evidence>
<protein>
    <recommendedName>
        <fullName evidence="4">non-specific serine/threonine protein kinase</fullName>
        <ecNumber evidence="4">2.7.11.1</ecNumber>
    </recommendedName>
</protein>
<dbReference type="GO" id="GO:0016020">
    <property type="term" value="C:membrane"/>
    <property type="evidence" value="ECO:0007669"/>
    <property type="project" value="UniProtKB-SubCell"/>
</dbReference>
<feature type="compositionally biased region" description="Basic and acidic residues" evidence="21">
    <location>
        <begin position="502"/>
        <end position="511"/>
    </location>
</feature>
<dbReference type="FunFam" id="3.30.200.20:FF:000112">
    <property type="entry name" value="Lectin-domain containing receptor kinase A4.3"/>
    <property type="match status" value="2"/>
</dbReference>
<comment type="catalytic activity">
    <reaction evidence="18">
        <text>L-seryl-[protein] + ATP = O-phospho-L-seryl-[protein] + ADP + H(+)</text>
        <dbReference type="Rhea" id="RHEA:17989"/>
        <dbReference type="Rhea" id="RHEA-COMP:9863"/>
        <dbReference type="Rhea" id="RHEA-COMP:11604"/>
        <dbReference type="ChEBI" id="CHEBI:15378"/>
        <dbReference type="ChEBI" id="CHEBI:29999"/>
        <dbReference type="ChEBI" id="CHEBI:30616"/>
        <dbReference type="ChEBI" id="CHEBI:83421"/>
        <dbReference type="ChEBI" id="CHEBI:456216"/>
        <dbReference type="EC" id="2.7.11.1"/>
    </reaction>
</comment>
<feature type="coiled-coil region" evidence="20">
    <location>
        <begin position="204"/>
        <end position="261"/>
    </location>
</feature>
<dbReference type="InterPro" id="IPR050528">
    <property type="entry name" value="L-type_Lectin-RKs"/>
</dbReference>
<reference evidence="24" key="1">
    <citation type="submission" date="2018-11" db="EMBL/GenBank/DDBJ databases">
        <authorList>
            <consortium name="Genoscope - CEA"/>
            <person name="William W."/>
        </authorList>
    </citation>
    <scope>NUCLEOTIDE SEQUENCE</scope>
</reference>
<dbReference type="InterPro" id="IPR011009">
    <property type="entry name" value="Kinase-like_dom_sf"/>
</dbReference>
<organism evidence="24">
    <name type="scientific">Brassica oleracea</name>
    <name type="common">Wild cabbage</name>
    <dbReference type="NCBI Taxonomy" id="3712"/>
    <lineage>
        <taxon>Eukaryota</taxon>
        <taxon>Viridiplantae</taxon>
        <taxon>Streptophyta</taxon>
        <taxon>Embryophyta</taxon>
        <taxon>Tracheophyta</taxon>
        <taxon>Spermatophyta</taxon>
        <taxon>Magnoliopsida</taxon>
        <taxon>eudicotyledons</taxon>
        <taxon>Gunneridae</taxon>
        <taxon>Pentapetalae</taxon>
        <taxon>rosids</taxon>
        <taxon>malvids</taxon>
        <taxon>Brassicales</taxon>
        <taxon>Brassicaceae</taxon>
        <taxon>Brassiceae</taxon>
        <taxon>Brassica</taxon>
    </lineage>
</organism>
<feature type="compositionally biased region" description="Acidic residues" evidence="21">
    <location>
        <begin position="67"/>
        <end position="83"/>
    </location>
</feature>
<keyword evidence="13 22" id="KW-1133">Transmembrane helix</keyword>
<evidence type="ECO:0000256" key="11">
    <source>
        <dbReference type="ARBA" id="ARBA00022777"/>
    </source>
</evidence>
<evidence type="ECO:0000256" key="14">
    <source>
        <dbReference type="ARBA" id="ARBA00023136"/>
    </source>
</evidence>
<dbReference type="GO" id="GO:0030246">
    <property type="term" value="F:carbohydrate binding"/>
    <property type="evidence" value="ECO:0007669"/>
    <property type="project" value="UniProtKB-KW"/>
</dbReference>
<dbReference type="Pfam" id="PF00069">
    <property type="entry name" value="Pkinase"/>
    <property type="match status" value="2"/>
</dbReference>
<feature type="compositionally biased region" description="Basic residues" evidence="21">
    <location>
        <begin position="461"/>
        <end position="470"/>
    </location>
</feature>
<evidence type="ECO:0000256" key="12">
    <source>
        <dbReference type="ARBA" id="ARBA00022840"/>
    </source>
</evidence>
<dbReference type="EMBL" id="LR031872">
    <property type="protein sequence ID" value="VDC90276.1"/>
    <property type="molecule type" value="Genomic_DNA"/>
</dbReference>
<dbReference type="Pfam" id="PF09368">
    <property type="entry name" value="Sas10"/>
    <property type="match status" value="1"/>
</dbReference>
<dbReference type="Gene3D" id="2.60.120.200">
    <property type="match status" value="2"/>
</dbReference>
<evidence type="ECO:0000256" key="21">
    <source>
        <dbReference type="SAM" id="MobiDB-lite"/>
    </source>
</evidence>
<dbReference type="InterPro" id="IPR007146">
    <property type="entry name" value="Sas10/Utp3/C1D"/>
</dbReference>
<dbReference type="Gene3D" id="3.30.200.20">
    <property type="entry name" value="Phosphorylase Kinase, domain 1"/>
    <property type="match status" value="2"/>
</dbReference>
<dbReference type="GO" id="GO:0004674">
    <property type="term" value="F:protein serine/threonine kinase activity"/>
    <property type="evidence" value="ECO:0007669"/>
    <property type="project" value="UniProtKB-KW"/>
</dbReference>
<evidence type="ECO:0000256" key="10">
    <source>
        <dbReference type="ARBA" id="ARBA00022741"/>
    </source>
</evidence>
<dbReference type="CDD" id="cd06899">
    <property type="entry name" value="lectin_legume_LecRK_Arcelin_ConA"/>
    <property type="match status" value="2"/>
</dbReference>
<feature type="compositionally biased region" description="Acidic residues" evidence="21">
    <location>
        <begin position="515"/>
        <end position="541"/>
    </location>
</feature>
<dbReference type="SUPFAM" id="SSF49899">
    <property type="entry name" value="Concanavalin A-like lectins/glucanases"/>
    <property type="match status" value="2"/>
</dbReference>
<evidence type="ECO:0000256" key="18">
    <source>
        <dbReference type="ARBA" id="ARBA00048679"/>
    </source>
</evidence>
<dbReference type="GO" id="GO:0005524">
    <property type="term" value="F:ATP binding"/>
    <property type="evidence" value="ECO:0007669"/>
    <property type="project" value="UniProtKB-UniRule"/>
</dbReference>
<gene>
    <name evidence="24" type="ORF">BOLC3T15261H</name>
</gene>
<dbReference type="Gene3D" id="1.10.510.10">
    <property type="entry name" value="Transferase(Phosphotransferase) domain 1"/>
    <property type="match status" value="2"/>
</dbReference>
<feature type="binding site" evidence="19">
    <location>
        <position position="1323"/>
    </location>
    <ligand>
        <name>ATP</name>
        <dbReference type="ChEBI" id="CHEBI:30616"/>
    </ligand>
</feature>
<dbReference type="FunFam" id="1.10.510.10:FF:001023">
    <property type="entry name" value="Os07g0541700 protein"/>
    <property type="match status" value="1"/>
</dbReference>
<evidence type="ECO:0000256" key="17">
    <source>
        <dbReference type="ARBA" id="ARBA00047899"/>
    </source>
</evidence>
<evidence type="ECO:0000256" key="9">
    <source>
        <dbReference type="ARBA" id="ARBA00022734"/>
    </source>
</evidence>
<keyword evidence="20" id="KW-0175">Coiled coil</keyword>
<evidence type="ECO:0000256" key="3">
    <source>
        <dbReference type="ARBA" id="ARBA00010217"/>
    </source>
</evidence>
<evidence type="ECO:0000256" key="16">
    <source>
        <dbReference type="ARBA" id="ARBA00023180"/>
    </source>
</evidence>
<dbReference type="EC" id="2.7.11.1" evidence="4"/>
<feature type="transmembrane region" description="Helical" evidence="22">
    <location>
        <begin position="1236"/>
        <end position="1260"/>
    </location>
</feature>
<keyword evidence="8" id="KW-0732">Signal</keyword>
<dbReference type="PROSITE" id="PS50011">
    <property type="entry name" value="PROTEIN_KINASE_DOM"/>
    <property type="match status" value="2"/>
</dbReference>
<evidence type="ECO:0000256" key="4">
    <source>
        <dbReference type="ARBA" id="ARBA00012513"/>
    </source>
</evidence>
<name>A0A3P6A963_BRAOL</name>
<dbReference type="PROSITE" id="PS00107">
    <property type="entry name" value="PROTEIN_KINASE_ATP"/>
    <property type="match status" value="2"/>
</dbReference>
<dbReference type="InterPro" id="IPR001220">
    <property type="entry name" value="Legume_lectin_dom"/>
</dbReference>
<dbReference type="FunFam" id="1.10.510.10:FF:000108">
    <property type="entry name" value="L-type lectin-domain containing receptor kinase S.4"/>
    <property type="match status" value="1"/>
</dbReference>